<keyword evidence="2" id="KW-0813">Transport</keyword>
<keyword evidence="5" id="KW-0547">Nucleotide-binding</keyword>
<accession>A0A8T9CGG0</accession>
<dbReference type="PANTHER" id="PTHR24223:SF399">
    <property type="entry name" value="ABC TRANSPORTER ATNG"/>
    <property type="match status" value="1"/>
</dbReference>
<evidence type="ECO:0000256" key="3">
    <source>
        <dbReference type="ARBA" id="ARBA00022475"/>
    </source>
</evidence>
<keyword evidence="13" id="KW-1185">Reference proteome</keyword>
<dbReference type="InterPro" id="IPR056227">
    <property type="entry name" value="TMD0_ABC"/>
</dbReference>
<keyword evidence="6" id="KW-0067">ATP-binding</keyword>
<sequence>MTAKCPISAVDSFGPATDCYGHFDFSLLFEESILTIGPAISFIIVTNLIYFKPLLKSNRKVSLSWQLQVKHALWLLLIVSNAMQLGATASTSTPRTSLSIPACVIALAANFSFAILSHLAHLRSITPSSPLCLFLALTVVFDVARCRTLWTVDSSEQVASMMTASAGLKGIILLFESWEKRGILRDYYKTLPVESTAGILNQMFCWWMNPLLLFGFRNMHSLDTLWEVDLGISADANESPLFKRWNSCKSKQAAHSLLLVTLLHNKKAIGKTVIPRLFQTGFTFAQPFLVRRVLDYIQMPGGSNDTSVGTGLVLAYMIVYVGIALATSCTQKWAIRLVSQMRAGLVDLIYCRTLEIRSHAVDQGDAITLFNADVERITTAFKSFQELWASLIEIALSIWLLSGQLRLAAFAPASVIVIFTGAAISVASKAAITQKAWLDKIQLRVAMTASLLRVMNSVKMTGLAETLKAKINGLREDEIDASYNFRKILVKIVALTFSSTAMAPVASFGMYILLQMYRDYAILDVTRALTTLALLQLLLAPVSILIDTLAGVMGAVGCFERIRNYLNSDTRVDNRLHTASQSPWTNYSGRLMRNLSSRRQSAMELDEMTSLYGHLDEVRSLYETRERISALRDVYSFGRSERHRTLPSQHSRSAHVRGASVSSKDVEKPILSDLNFTISPGRLTMIIGPVGSGKSTLLHMLLGETSNSAGSVQVDFQDAAYCSQRPWISNTTVRQNIIGDNDFQPKWYSTVLEACCLTKDLENLLNGDLTPAGSSGGGLSGGQKMRISLARAIYSRKKTVLLDDIFSGLDATTEEAVFSSVFSTRGLLKRQNVTAILVTNAVHRLPASDLIIVLSHKGEITEQGSFRQLSSRPGYVSNLDLHQRQDALVIGKETSLVSTETEEALAKALPEISANDASGGDWAVYKYYIESFGWLRWWIFIGICSFYGFGVVFPQAWARWWADDNVRFPGRHAGYYTGIYLLLGILTIISLIGSCGFLVISIAPRVARTMHSRLLNAVMNAPVSFFVQTDAGSITNRFSQDLDLMDMELPVSLIHAVLMAFVLIAQTLVIASTAKYAAAALPICILAAFVAQKFYLRTSKVLRLLDIEAKSLLFSHFLETLGGLVTIRAFGWAQLYLKTNARYFNISQRPFYLLLCVQRWLGLVLDLLVSGVAVVLAAIAVKAKGNIDAGLMGLALLNIVGFSSVLKQLITNWTLLETSLGAVNRVKNFTSSVASERSDEATALEWNWPAHGDIEFNNVIASYDDTLEPVIKGISFKIYPGQRIGICGRSGSGKSSLLAALFRMIEPVHGSIIVDGIDISSIPRNDVRLRLNALPQEPFLLPGTIRDNIDPLGENPDSIEQALHLVGLSDLILDLPNGLDSQMPANMLSHGQKQLVCLARAMLRDSSILVLDEATSSVDLETEGLMQRIIDKRFRNHTIIAVAHRLNTILDYDYVGVMDNGHMVEWGSPRKLLQKDSIFRRLLSDSKGLGEMEGNDSSVNTENWI</sequence>
<dbReference type="GO" id="GO:0140359">
    <property type="term" value="F:ABC-type transporter activity"/>
    <property type="evidence" value="ECO:0007669"/>
    <property type="project" value="InterPro"/>
</dbReference>
<feature type="transmembrane region" description="Helical" evidence="9">
    <location>
        <begin position="72"/>
        <end position="92"/>
    </location>
</feature>
<evidence type="ECO:0000256" key="1">
    <source>
        <dbReference type="ARBA" id="ARBA00004651"/>
    </source>
</evidence>
<keyword evidence="8 9" id="KW-0472">Membrane</keyword>
<keyword evidence="3" id="KW-1003">Cell membrane</keyword>
<reference evidence="12 13" key="1">
    <citation type="submission" date="2018-05" db="EMBL/GenBank/DDBJ databases">
        <title>Genome sequencing and assembly of the regulated plant pathogen Lachnellula willkommii and related sister species for the development of diagnostic species identification markers.</title>
        <authorList>
            <person name="Giroux E."/>
            <person name="Bilodeau G."/>
        </authorList>
    </citation>
    <scope>NUCLEOTIDE SEQUENCE [LARGE SCALE GENOMIC DNA]</scope>
    <source>
        <strain evidence="12 13">CBS 268.59</strain>
    </source>
</reference>
<dbReference type="InterPro" id="IPR027417">
    <property type="entry name" value="P-loop_NTPase"/>
</dbReference>
<dbReference type="PROSITE" id="PS00211">
    <property type="entry name" value="ABC_TRANSPORTER_1"/>
    <property type="match status" value="2"/>
</dbReference>
<feature type="transmembrane region" description="Helical" evidence="9">
    <location>
        <begin position="534"/>
        <end position="559"/>
    </location>
</feature>
<evidence type="ECO:0000256" key="8">
    <source>
        <dbReference type="ARBA" id="ARBA00023136"/>
    </source>
</evidence>
<feature type="transmembrane region" description="Helical" evidence="9">
    <location>
        <begin position="1049"/>
        <end position="1070"/>
    </location>
</feature>
<dbReference type="Gene3D" id="1.20.1560.10">
    <property type="entry name" value="ABC transporter type 1, transmembrane domain"/>
    <property type="match status" value="2"/>
</dbReference>
<dbReference type="SUPFAM" id="SSF52540">
    <property type="entry name" value="P-loop containing nucleoside triphosphate hydrolases"/>
    <property type="match status" value="2"/>
</dbReference>
<dbReference type="CDD" id="cd03244">
    <property type="entry name" value="ABCC_MRP_domain2"/>
    <property type="match status" value="1"/>
</dbReference>
<feature type="domain" description="ABC transporter" evidence="10">
    <location>
        <begin position="1254"/>
        <end position="1485"/>
    </location>
</feature>
<evidence type="ECO:0000313" key="12">
    <source>
        <dbReference type="EMBL" id="TVY84949.1"/>
    </source>
</evidence>
<dbReference type="OrthoDB" id="6500128at2759"/>
<dbReference type="CDD" id="cd18580">
    <property type="entry name" value="ABC_6TM_ABCC_D2"/>
    <property type="match status" value="1"/>
</dbReference>
<feature type="transmembrane region" description="Helical" evidence="9">
    <location>
        <begin position="1191"/>
        <end position="1210"/>
    </location>
</feature>
<dbReference type="InterPro" id="IPR003593">
    <property type="entry name" value="AAA+_ATPase"/>
</dbReference>
<protein>
    <submittedName>
        <fullName evidence="12">ABC transporter FUM19</fullName>
    </submittedName>
</protein>
<evidence type="ECO:0000259" key="10">
    <source>
        <dbReference type="PROSITE" id="PS50893"/>
    </source>
</evidence>
<feature type="transmembrane region" description="Helical" evidence="9">
    <location>
        <begin position="1076"/>
        <end position="1096"/>
    </location>
</feature>
<evidence type="ECO:0000259" key="11">
    <source>
        <dbReference type="PROSITE" id="PS50929"/>
    </source>
</evidence>
<comment type="caution">
    <text evidence="12">The sequence shown here is derived from an EMBL/GenBank/DDBJ whole genome shotgun (WGS) entry which is preliminary data.</text>
</comment>
<evidence type="ECO:0000256" key="6">
    <source>
        <dbReference type="ARBA" id="ARBA00022840"/>
    </source>
</evidence>
<dbReference type="Gene3D" id="3.40.50.300">
    <property type="entry name" value="P-loop containing nucleotide triphosphate hydrolases"/>
    <property type="match status" value="2"/>
</dbReference>
<dbReference type="FunFam" id="3.40.50.300:FF:000838">
    <property type="entry name" value="ABC multidrug transporter (Eurofung)"/>
    <property type="match status" value="1"/>
</dbReference>
<dbReference type="EMBL" id="QGMK01000042">
    <property type="protein sequence ID" value="TVY84949.1"/>
    <property type="molecule type" value="Genomic_DNA"/>
</dbReference>
<keyword evidence="7 9" id="KW-1133">Transmembrane helix</keyword>
<proteinExistence type="predicted"/>
<evidence type="ECO:0000256" key="5">
    <source>
        <dbReference type="ARBA" id="ARBA00022741"/>
    </source>
</evidence>
<dbReference type="PANTHER" id="PTHR24223">
    <property type="entry name" value="ATP-BINDING CASSETTE SUB-FAMILY C"/>
    <property type="match status" value="1"/>
</dbReference>
<dbReference type="GO" id="GO:0005886">
    <property type="term" value="C:plasma membrane"/>
    <property type="evidence" value="ECO:0007669"/>
    <property type="project" value="UniProtKB-SubCell"/>
</dbReference>
<dbReference type="SUPFAM" id="SSF90123">
    <property type="entry name" value="ABC transporter transmembrane region"/>
    <property type="match status" value="2"/>
</dbReference>
<dbReference type="InterPro" id="IPR017871">
    <property type="entry name" value="ABC_transporter-like_CS"/>
</dbReference>
<evidence type="ECO:0000313" key="13">
    <source>
        <dbReference type="Proteomes" id="UP000469558"/>
    </source>
</evidence>
<dbReference type="FunFam" id="1.20.1560.10:FF:000055">
    <property type="entry name" value="ABC multidrug transporter (Eurofung)"/>
    <property type="match status" value="1"/>
</dbReference>
<dbReference type="GO" id="GO:0016887">
    <property type="term" value="F:ATP hydrolysis activity"/>
    <property type="evidence" value="ECO:0007669"/>
    <property type="project" value="InterPro"/>
</dbReference>
<name>A0A8T9CGG0_9HELO</name>
<dbReference type="Pfam" id="PF00664">
    <property type="entry name" value="ABC_membrane"/>
    <property type="match status" value="1"/>
</dbReference>
<feature type="transmembrane region" description="Helical" evidence="9">
    <location>
        <begin position="308"/>
        <end position="327"/>
    </location>
</feature>
<dbReference type="InterPro" id="IPR036640">
    <property type="entry name" value="ABC1_TM_sf"/>
</dbReference>
<evidence type="ECO:0000256" key="7">
    <source>
        <dbReference type="ARBA" id="ARBA00022989"/>
    </source>
</evidence>
<dbReference type="PROSITE" id="PS50929">
    <property type="entry name" value="ABC_TM1F"/>
    <property type="match status" value="2"/>
</dbReference>
<dbReference type="Pfam" id="PF24357">
    <property type="entry name" value="TMD0_ABC"/>
    <property type="match status" value="1"/>
</dbReference>
<gene>
    <name evidence="12" type="primary">FUM19_6</name>
    <name evidence="12" type="ORF">LSUE1_G002737</name>
</gene>
<dbReference type="Pfam" id="PF00005">
    <property type="entry name" value="ABC_tran"/>
    <property type="match status" value="2"/>
</dbReference>
<feature type="transmembrane region" description="Helical" evidence="9">
    <location>
        <begin position="1117"/>
        <end position="1137"/>
    </location>
</feature>
<feature type="transmembrane region" description="Helical" evidence="9">
    <location>
        <begin position="1157"/>
        <end position="1179"/>
    </location>
</feature>
<dbReference type="FunFam" id="1.20.1560.10:FF:000066">
    <property type="entry name" value="ABC multidrug transporter (Eurofung)"/>
    <property type="match status" value="1"/>
</dbReference>
<dbReference type="InterPro" id="IPR044726">
    <property type="entry name" value="ABCC_6TM_D2"/>
</dbReference>
<organism evidence="12 13">
    <name type="scientific">Lachnellula suecica</name>
    <dbReference type="NCBI Taxonomy" id="602035"/>
    <lineage>
        <taxon>Eukaryota</taxon>
        <taxon>Fungi</taxon>
        <taxon>Dikarya</taxon>
        <taxon>Ascomycota</taxon>
        <taxon>Pezizomycotina</taxon>
        <taxon>Leotiomycetes</taxon>
        <taxon>Helotiales</taxon>
        <taxon>Lachnaceae</taxon>
        <taxon>Lachnellula</taxon>
    </lineage>
</organism>
<dbReference type="InterPro" id="IPR050173">
    <property type="entry name" value="ABC_transporter_C-like"/>
</dbReference>
<evidence type="ECO:0000256" key="2">
    <source>
        <dbReference type="ARBA" id="ARBA00022448"/>
    </source>
</evidence>
<evidence type="ECO:0000256" key="4">
    <source>
        <dbReference type="ARBA" id="ARBA00022692"/>
    </source>
</evidence>
<keyword evidence="4 9" id="KW-0812">Transmembrane</keyword>
<dbReference type="GO" id="GO:0005524">
    <property type="term" value="F:ATP binding"/>
    <property type="evidence" value="ECO:0007669"/>
    <property type="project" value="UniProtKB-KW"/>
</dbReference>
<feature type="domain" description="ABC transporter" evidence="10">
    <location>
        <begin position="656"/>
        <end position="882"/>
    </location>
</feature>
<feature type="transmembrane region" description="Helical" evidence="9">
    <location>
        <begin position="492"/>
        <end position="514"/>
    </location>
</feature>
<feature type="domain" description="ABC transmembrane type-1" evidence="11">
    <location>
        <begin position="277"/>
        <end position="554"/>
    </location>
</feature>
<feature type="transmembrane region" description="Helical" evidence="9">
    <location>
        <begin position="978"/>
        <end position="1003"/>
    </location>
</feature>
<dbReference type="SMART" id="SM00382">
    <property type="entry name" value="AAA"/>
    <property type="match status" value="2"/>
</dbReference>
<dbReference type="Proteomes" id="UP000469558">
    <property type="component" value="Unassembled WGS sequence"/>
</dbReference>
<evidence type="ECO:0000256" key="9">
    <source>
        <dbReference type="SAM" id="Phobius"/>
    </source>
</evidence>
<feature type="transmembrane region" description="Helical" evidence="9">
    <location>
        <begin position="935"/>
        <end position="958"/>
    </location>
</feature>
<feature type="transmembrane region" description="Helical" evidence="9">
    <location>
        <begin position="407"/>
        <end position="427"/>
    </location>
</feature>
<feature type="domain" description="ABC transmembrane type-1" evidence="11">
    <location>
        <begin position="934"/>
        <end position="1218"/>
    </location>
</feature>
<dbReference type="InterPro" id="IPR011527">
    <property type="entry name" value="ABC1_TM_dom"/>
</dbReference>
<feature type="transmembrane region" description="Helical" evidence="9">
    <location>
        <begin position="33"/>
        <end position="51"/>
    </location>
</feature>
<dbReference type="PROSITE" id="PS50893">
    <property type="entry name" value="ABC_TRANSPORTER_2"/>
    <property type="match status" value="2"/>
</dbReference>
<comment type="subcellular location">
    <subcellularLocation>
        <location evidence="1">Cell membrane</location>
        <topology evidence="1">Multi-pass membrane protein</topology>
    </subcellularLocation>
</comment>
<dbReference type="InterPro" id="IPR003439">
    <property type="entry name" value="ABC_transporter-like_ATP-bd"/>
</dbReference>
<feature type="transmembrane region" description="Helical" evidence="9">
    <location>
        <begin position="98"/>
        <end position="119"/>
    </location>
</feature>